<evidence type="ECO:0000256" key="2">
    <source>
        <dbReference type="SAM" id="Phobius"/>
    </source>
</evidence>
<keyword evidence="3" id="KW-0732">Signal</keyword>
<protein>
    <recommendedName>
        <fullName evidence="6">Peptidase</fullName>
    </recommendedName>
</protein>
<name>A0ABS3QRU5_9ACTN</name>
<comment type="caution">
    <text evidence="4">The sequence shown here is derived from an EMBL/GenBank/DDBJ whole genome shotgun (WGS) entry which is preliminary data.</text>
</comment>
<feature type="signal peptide" evidence="3">
    <location>
        <begin position="1"/>
        <end position="31"/>
    </location>
</feature>
<feature type="region of interest" description="Disordered" evidence="1">
    <location>
        <begin position="186"/>
        <end position="231"/>
    </location>
</feature>
<dbReference type="RefSeq" id="WP_208264484.1">
    <property type="nucleotide sequence ID" value="NZ_JAGEOK010000001.1"/>
</dbReference>
<evidence type="ECO:0000313" key="5">
    <source>
        <dbReference type="Proteomes" id="UP000666915"/>
    </source>
</evidence>
<reference evidence="4 5" key="1">
    <citation type="submission" date="2021-03" db="EMBL/GenBank/DDBJ databases">
        <authorList>
            <person name="Kanchanasin P."/>
            <person name="Saeng-In P."/>
            <person name="Phongsopitanun W."/>
            <person name="Yuki M."/>
            <person name="Kudo T."/>
            <person name="Ohkuma M."/>
            <person name="Tanasupawat S."/>
        </authorList>
    </citation>
    <scope>NUCLEOTIDE SEQUENCE [LARGE SCALE GENOMIC DNA]</scope>
    <source>
        <strain evidence="4 5">L46</strain>
    </source>
</reference>
<gene>
    <name evidence="4" type="ORF">J4557_01635</name>
</gene>
<keyword evidence="2" id="KW-1133">Transmembrane helix</keyword>
<evidence type="ECO:0000256" key="3">
    <source>
        <dbReference type="SAM" id="SignalP"/>
    </source>
</evidence>
<dbReference type="EMBL" id="JAGEOK010000001">
    <property type="protein sequence ID" value="MBO2436208.1"/>
    <property type="molecule type" value="Genomic_DNA"/>
</dbReference>
<keyword evidence="2" id="KW-0472">Membrane</keyword>
<organism evidence="4 5">
    <name type="scientific">Actinomadura nitritigenes</name>
    <dbReference type="NCBI Taxonomy" id="134602"/>
    <lineage>
        <taxon>Bacteria</taxon>
        <taxon>Bacillati</taxon>
        <taxon>Actinomycetota</taxon>
        <taxon>Actinomycetes</taxon>
        <taxon>Streptosporangiales</taxon>
        <taxon>Thermomonosporaceae</taxon>
        <taxon>Actinomadura</taxon>
    </lineage>
</organism>
<proteinExistence type="predicted"/>
<evidence type="ECO:0008006" key="6">
    <source>
        <dbReference type="Google" id="ProtNLM"/>
    </source>
</evidence>
<dbReference type="Proteomes" id="UP000666915">
    <property type="component" value="Unassembled WGS sequence"/>
</dbReference>
<feature type="chain" id="PRO_5046034325" description="Peptidase" evidence="3">
    <location>
        <begin position="32"/>
        <end position="286"/>
    </location>
</feature>
<feature type="transmembrane region" description="Helical" evidence="2">
    <location>
        <begin position="243"/>
        <end position="264"/>
    </location>
</feature>
<feature type="region of interest" description="Disordered" evidence="1">
    <location>
        <begin position="264"/>
        <end position="286"/>
    </location>
</feature>
<evidence type="ECO:0000256" key="1">
    <source>
        <dbReference type="SAM" id="MobiDB-lite"/>
    </source>
</evidence>
<feature type="compositionally biased region" description="Low complexity" evidence="1">
    <location>
        <begin position="210"/>
        <end position="227"/>
    </location>
</feature>
<sequence>MRATPRLAGSLLAASASAGGLLLLAAGPAAAGGSPAPRPTVGTAGTSFLTATVVEPGQPVRVSASTGDHLYWSFAASAGQTDRVTVTVTLPPAGGRHGAATYTADVFDGLRRRQACTAGPQNATAAAGAASVRLRCTLRQVRAWAEPWSDDPLPGTYYLRLSASSLPEQDLGQRIQADVRISARNGDAQPAGAKLKAPLSPAVNPGTTLAPGAAPEASPSAASSAPKPSDRVKGWFSWPSSRWWWTLGGGVLAAAAAVGGYNLTRHPRHWSSTRRSPAGPGRSGQM</sequence>
<keyword evidence="5" id="KW-1185">Reference proteome</keyword>
<accession>A0ABS3QRU5</accession>
<keyword evidence="2" id="KW-0812">Transmembrane</keyword>
<evidence type="ECO:0000313" key="4">
    <source>
        <dbReference type="EMBL" id="MBO2436208.1"/>
    </source>
</evidence>